<dbReference type="InterPro" id="IPR013424">
    <property type="entry name" value="Ice-binding_C"/>
</dbReference>
<evidence type="ECO:0000259" key="2">
    <source>
        <dbReference type="Pfam" id="PF07589"/>
    </source>
</evidence>
<keyword evidence="4" id="KW-1185">Reference proteome</keyword>
<evidence type="ECO:0000256" key="1">
    <source>
        <dbReference type="SAM" id="SignalP"/>
    </source>
</evidence>
<sequence length="184" mass="20259">MRKFLVTFCAVAMMFVSANRANACTEGDPACPTGSTRTTWTDTINTFYKFDYRGESYTYIHDITDSGFVPSEDKSLSISLDLTFADDNDREWESVNVFTLGFDKIFNLSMNLTPTISLDGSVIFDATGKLTVKLTQTVGDFYFKKSVMTVTGCDVPTVPEPATLLLLGGGLLGLIGYGRKKMNK</sequence>
<keyword evidence="1" id="KW-0732">Signal</keyword>
<feature type="signal peptide" evidence="1">
    <location>
        <begin position="1"/>
        <end position="23"/>
    </location>
</feature>
<name>A0A0S6VTY2_9BACT</name>
<organism evidence="3">
    <name type="scientific">Candidatus Moduliflexus flocculans</name>
    <dbReference type="NCBI Taxonomy" id="1499966"/>
    <lineage>
        <taxon>Bacteria</taxon>
        <taxon>Candidatus Moduliflexota</taxon>
        <taxon>Candidatus Moduliflexia</taxon>
        <taxon>Candidatus Moduliflexales</taxon>
        <taxon>Candidatus Moduliflexaceae</taxon>
    </lineage>
</organism>
<dbReference type="NCBIfam" id="TIGR02595">
    <property type="entry name" value="PEP_CTERM"/>
    <property type="match status" value="1"/>
</dbReference>
<feature type="chain" id="PRO_5006631511" description="Ice-binding protein C-terminal domain-containing protein" evidence="1">
    <location>
        <begin position="24"/>
        <end position="184"/>
    </location>
</feature>
<dbReference type="HOGENOM" id="CLU_1465500_0_0_0"/>
<dbReference type="EMBL" id="DF820456">
    <property type="protein sequence ID" value="GAK51016.1"/>
    <property type="molecule type" value="Genomic_DNA"/>
</dbReference>
<protein>
    <recommendedName>
        <fullName evidence="2">Ice-binding protein C-terminal domain-containing protein</fullName>
    </recommendedName>
</protein>
<gene>
    <name evidence="3" type="ORF">U14_02258</name>
</gene>
<dbReference type="AlphaFoldDB" id="A0A0S6VTY2"/>
<proteinExistence type="predicted"/>
<evidence type="ECO:0000313" key="4">
    <source>
        <dbReference type="Proteomes" id="UP000030700"/>
    </source>
</evidence>
<feature type="domain" description="Ice-binding protein C-terminal" evidence="2">
    <location>
        <begin position="157"/>
        <end position="179"/>
    </location>
</feature>
<accession>A0A0S6VTY2</accession>
<dbReference type="Proteomes" id="UP000030700">
    <property type="component" value="Unassembled WGS sequence"/>
</dbReference>
<evidence type="ECO:0000313" key="3">
    <source>
        <dbReference type="EMBL" id="GAK51016.1"/>
    </source>
</evidence>
<reference evidence="3" key="1">
    <citation type="journal article" date="2015" name="PeerJ">
        <title>First genomic representation of candidate bacterial phylum KSB3 points to enhanced environmental sensing as a trigger of wastewater bulking.</title>
        <authorList>
            <person name="Sekiguchi Y."/>
            <person name="Ohashi A."/>
            <person name="Parks D.H."/>
            <person name="Yamauchi T."/>
            <person name="Tyson G.W."/>
            <person name="Hugenholtz P."/>
        </authorList>
    </citation>
    <scope>NUCLEOTIDE SEQUENCE [LARGE SCALE GENOMIC DNA]</scope>
</reference>
<dbReference type="Pfam" id="PF07589">
    <property type="entry name" value="PEP-CTERM"/>
    <property type="match status" value="1"/>
</dbReference>